<feature type="transmembrane region" description="Helical" evidence="1">
    <location>
        <begin position="193"/>
        <end position="215"/>
    </location>
</feature>
<feature type="transmembrane region" description="Helical" evidence="1">
    <location>
        <begin position="43"/>
        <end position="62"/>
    </location>
</feature>
<evidence type="ECO:0000256" key="1">
    <source>
        <dbReference type="SAM" id="Phobius"/>
    </source>
</evidence>
<gene>
    <name evidence="2" type="ORF">ACFOMF_16285</name>
</gene>
<organism evidence="2 3">
    <name type="scientific">Stutzerimonas tarimensis</name>
    <dbReference type="NCBI Taxonomy" id="1507735"/>
    <lineage>
        <taxon>Bacteria</taxon>
        <taxon>Pseudomonadati</taxon>
        <taxon>Pseudomonadota</taxon>
        <taxon>Gammaproteobacteria</taxon>
        <taxon>Pseudomonadales</taxon>
        <taxon>Pseudomonadaceae</taxon>
        <taxon>Stutzerimonas</taxon>
    </lineage>
</organism>
<name>A0ABV7T821_9GAMM</name>
<feature type="transmembrane region" description="Helical" evidence="1">
    <location>
        <begin position="74"/>
        <end position="94"/>
    </location>
</feature>
<dbReference type="EMBL" id="JBHRXZ010000024">
    <property type="protein sequence ID" value="MFC3609335.1"/>
    <property type="molecule type" value="Genomic_DNA"/>
</dbReference>
<comment type="caution">
    <text evidence="2">The sequence shown here is derived from an EMBL/GenBank/DDBJ whole genome shotgun (WGS) entry which is preliminary data.</text>
</comment>
<reference evidence="3" key="1">
    <citation type="journal article" date="2019" name="Int. J. Syst. Evol. Microbiol.">
        <title>The Global Catalogue of Microorganisms (GCM) 10K type strain sequencing project: providing services to taxonomists for standard genome sequencing and annotation.</title>
        <authorList>
            <consortium name="The Broad Institute Genomics Platform"/>
            <consortium name="The Broad Institute Genome Sequencing Center for Infectious Disease"/>
            <person name="Wu L."/>
            <person name="Ma J."/>
        </authorList>
    </citation>
    <scope>NUCLEOTIDE SEQUENCE [LARGE SCALE GENOMIC DNA]</scope>
    <source>
        <strain evidence="3">KCTC 42447</strain>
    </source>
</reference>
<keyword evidence="1" id="KW-0472">Membrane</keyword>
<feature type="transmembrane region" description="Helical" evidence="1">
    <location>
        <begin position="344"/>
        <end position="371"/>
    </location>
</feature>
<evidence type="ECO:0000313" key="2">
    <source>
        <dbReference type="EMBL" id="MFC3609335.1"/>
    </source>
</evidence>
<feature type="transmembrane region" description="Helical" evidence="1">
    <location>
        <begin position="383"/>
        <end position="402"/>
    </location>
</feature>
<feature type="transmembrane region" description="Helical" evidence="1">
    <location>
        <begin position="305"/>
        <end position="324"/>
    </location>
</feature>
<feature type="transmembrane region" description="Helical" evidence="1">
    <location>
        <begin position="268"/>
        <end position="285"/>
    </location>
</feature>
<dbReference type="RefSeq" id="WP_386366873.1">
    <property type="nucleotide sequence ID" value="NZ_JBHRXZ010000024.1"/>
</dbReference>
<dbReference type="Proteomes" id="UP001595630">
    <property type="component" value="Unassembled WGS sequence"/>
</dbReference>
<feature type="transmembrane region" description="Helical" evidence="1">
    <location>
        <begin position="114"/>
        <end position="142"/>
    </location>
</feature>
<feature type="transmembrane region" description="Helical" evidence="1">
    <location>
        <begin position="243"/>
        <end position="262"/>
    </location>
</feature>
<accession>A0ABV7T821</accession>
<keyword evidence="1" id="KW-0812">Transmembrane</keyword>
<feature type="transmembrane region" description="Helical" evidence="1">
    <location>
        <begin position="422"/>
        <end position="440"/>
    </location>
</feature>
<keyword evidence="1" id="KW-1133">Transmembrane helix</keyword>
<proteinExistence type="predicted"/>
<sequence length="441" mass="46716">MQVLLPLSVLLVLLGLITRAPLLGVTGGALMVAFFVRYWSSLMPYPRRLGVVTLATTLWWLLQGGSGAELQRALGSAAYYGTFIGALGLMHAVVKRLPQVSGLHRILLAGPSRWLYPSYLFSAFAISSVLSFGMLNLVCSSLQHHLDRQSYTDAQRRGGQRGVMVTALRGFALVPLIAPTSVTVAILSRELPGLTWSALLPYGLLCALVLLVLGWPAETARLSLLGHTDTPEEGPRREPMIPLLLTCLAALALIAGLASFSWLSATQAAMVLIPVGVVAFLFRTLPTTAVGREVTDTLAGMRNEIFIFAASGLLGGLVAALVPVGELAPLFSSTPLGPFILGSIAMVSIIVLALAGVAPIITLNLCAGLLVPLADRGVPIMQPAVALLAGFSLAMLLSPYGPSALMLSRYAQISPWNIAFRWNGRFALLAIVPLLAIAWIA</sequence>
<protein>
    <submittedName>
        <fullName evidence="2">Uncharacterized protein</fullName>
    </submittedName>
</protein>
<evidence type="ECO:0000313" key="3">
    <source>
        <dbReference type="Proteomes" id="UP001595630"/>
    </source>
</evidence>
<keyword evidence="3" id="KW-1185">Reference proteome</keyword>
<feature type="transmembrane region" description="Helical" evidence="1">
    <location>
        <begin position="163"/>
        <end position="187"/>
    </location>
</feature>